<dbReference type="PANTHER" id="PTHR34862:SF1">
    <property type="entry name" value="SPARK DOMAIN-CONTAINING PROTEIN"/>
    <property type="match status" value="1"/>
</dbReference>
<dbReference type="OrthoDB" id="2536450at2759"/>
<comment type="caution">
    <text evidence="2">The sequence shown here is derived from an EMBL/GenBank/DDBJ whole genome shotgun (WGS) entry which is preliminary data.</text>
</comment>
<dbReference type="VEuPathDB" id="FungiDB:FUN_013206"/>
<feature type="chain" id="PRO_5014191963" evidence="1">
    <location>
        <begin position="21"/>
        <end position="263"/>
    </location>
</feature>
<keyword evidence="1" id="KW-0732">Signal</keyword>
<organism evidence="2 3">
    <name type="scientific">Rhizophagus irregularis</name>
    <dbReference type="NCBI Taxonomy" id="588596"/>
    <lineage>
        <taxon>Eukaryota</taxon>
        <taxon>Fungi</taxon>
        <taxon>Fungi incertae sedis</taxon>
        <taxon>Mucoromycota</taxon>
        <taxon>Glomeromycotina</taxon>
        <taxon>Glomeromycetes</taxon>
        <taxon>Glomerales</taxon>
        <taxon>Glomeraceae</taxon>
        <taxon>Rhizophagus</taxon>
    </lineage>
</organism>
<sequence length="263" mass="29558">MKKINIVTLLLIASASLGFALSSQKTIQELNPVIGSIVPQCQKTLFDIATGPEFLKCIPFQRLLSHVAVLTDPKIIGKVLSDPNNNYKPILEEPLVNFSERLCSSPRCSDKGIENMVEAIKVGCESDLSRNQLLQFIFDAIALYPAIRDMICYKNEKVFCWNETMTTVFDLPPSPITITGNPLIDSIAVADPNKICTRCNKDIVTTFFTFINNNDLALQILRSLEINDDILNKIKSSIAIKCGIEFEEFLFFQMEFNVSNFNY</sequence>
<proteinExistence type="predicted"/>
<dbReference type="Proteomes" id="UP000234323">
    <property type="component" value="Unassembled WGS sequence"/>
</dbReference>
<dbReference type="PANTHER" id="PTHR34862">
    <property type="entry name" value="SPARK DOMAIN-CONTAINING PROTEIN"/>
    <property type="match status" value="1"/>
</dbReference>
<dbReference type="VEuPathDB" id="FungiDB:RhiirA1_448730"/>
<gene>
    <name evidence="2" type="ORF">RhiirA4_450338</name>
</gene>
<dbReference type="EMBL" id="LLXI01000003">
    <property type="protein sequence ID" value="PKY37479.1"/>
    <property type="molecule type" value="Genomic_DNA"/>
</dbReference>
<protein>
    <submittedName>
        <fullName evidence="2">Uncharacterized protein</fullName>
    </submittedName>
</protein>
<dbReference type="VEuPathDB" id="FungiDB:RhiirFUN_020269"/>
<evidence type="ECO:0000313" key="3">
    <source>
        <dbReference type="Proteomes" id="UP000234323"/>
    </source>
</evidence>
<reference evidence="2 3" key="1">
    <citation type="submission" date="2015-10" db="EMBL/GenBank/DDBJ databases">
        <title>Genome analyses suggest a sexual origin of heterokaryosis in a supposedly ancient asexual fungus.</title>
        <authorList>
            <person name="Ropars J."/>
            <person name="Sedzielewska K."/>
            <person name="Noel J."/>
            <person name="Charron P."/>
            <person name="Farinelli L."/>
            <person name="Marton T."/>
            <person name="Kruger M."/>
            <person name="Pelin A."/>
            <person name="Brachmann A."/>
            <person name="Corradi N."/>
        </authorList>
    </citation>
    <scope>NUCLEOTIDE SEQUENCE [LARGE SCALE GENOMIC DNA]</scope>
    <source>
        <strain evidence="2 3">A4</strain>
    </source>
</reference>
<accession>A0A2I1FSZ0</accession>
<keyword evidence="3" id="KW-1185">Reference proteome</keyword>
<evidence type="ECO:0000313" key="2">
    <source>
        <dbReference type="EMBL" id="PKY37479.1"/>
    </source>
</evidence>
<name>A0A2I1FSZ0_9GLOM</name>
<evidence type="ECO:0000256" key="1">
    <source>
        <dbReference type="SAM" id="SignalP"/>
    </source>
</evidence>
<feature type="signal peptide" evidence="1">
    <location>
        <begin position="1"/>
        <end position="20"/>
    </location>
</feature>
<dbReference type="AlphaFoldDB" id="A0A2I1FSZ0"/>